<proteinExistence type="predicted"/>
<reference evidence="1" key="1">
    <citation type="submission" date="2014-11" db="EMBL/GenBank/DDBJ databases">
        <authorList>
            <person name="Amaro Gonzalez C."/>
        </authorList>
    </citation>
    <scope>NUCLEOTIDE SEQUENCE</scope>
</reference>
<organism evidence="1">
    <name type="scientific">Anguilla anguilla</name>
    <name type="common">European freshwater eel</name>
    <name type="synonym">Muraena anguilla</name>
    <dbReference type="NCBI Taxonomy" id="7936"/>
    <lineage>
        <taxon>Eukaryota</taxon>
        <taxon>Metazoa</taxon>
        <taxon>Chordata</taxon>
        <taxon>Craniata</taxon>
        <taxon>Vertebrata</taxon>
        <taxon>Euteleostomi</taxon>
        <taxon>Actinopterygii</taxon>
        <taxon>Neopterygii</taxon>
        <taxon>Teleostei</taxon>
        <taxon>Anguilliformes</taxon>
        <taxon>Anguillidae</taxon>
        <taxon>Anguilla</taxon>
    </lineage>
</organism>
<dbReference type="AlphaFoldDB" id="A0A0E9RG86"/>
<dbReference type="EMBL" id="GBXM01080780">
    <property type="protein sequence ID" value="JAH27797.1"/>
    <property type="molecule type" value="Transcribed_RNA"/>
</dbReference>
<reference evidence="1" key="2">
    <citation type="journal article" date="2015" name="Fish Shellfish Immunol.">
        <title>Early steps in the European eel (Anguilla anguilla)-Vibrio vulnificus interaction in the gills: Role of the RtxA13 toxin.</title>
        <authorList>
            <person name="Callol A."/>
            <person name="Pajuelo D."/>
            <person name="Ebbesson L."/>
            <person name="Teles M."/>
            <person name="MacKenzie S."/>
            <person name="Amaro C."/>
        </authorList>
    </citation>
    <scope>NUCLEOTIDE SEQUENCE</scope>
</reference>
<accession>A0A0E9RG86</accession>
<name>A0A0E9RG86_ANGAN</name>
<sequence>MSGFCPCSSEGLQNCPSGFAASPSALQLLKQLPLHVEEYVPAPLPCPSARQTPACVTRPDRCRSARTASSCRRRR</sequence>
<evidence type="ECO:0000313" key="1">
    <source>
        <dbReference type="EMBL" id="JAH27797.1"/>
    </source>
</evidence>
<protein>
    <submittedName>
        <fullName evidence="1">Uncharacterized protein</fullName>
    </submittedName>
</protein>